<dbReference type="SUPFAM" id="SSF52540">
    <property type="entry name" value="P-loop containing nucleoside triphosphate hydrolases"/>
    <property type="match status" value="1"/>
</dbReference>
<comment type="similarity">
    <text evidence="1">Belongs to the IS21/IS1162 putative ATP-binding protein family.</text>
</comment>
<dbReference type="PANTHER" id="PTHR30050:SF4">
    <property type="entry name" value="ATP-BINDING PROTEIN RV3427C IN INSERTION SEQUENCE-RELATED"/>
    <property type="match status" value="1"/>
</dbReference>
<dbReference type="EMBL" id="JAUSTR010000035">
    <property type="protein sequence ID" value="MDQ0163982.1"/>
    <property type="molecule type" value="Genomic_DNA"/>
</dbReference>
<dbReference type="Proteomes" id="UP001225646">
    <property type="component" value="Unassembled WGS sequence"/>
</dbReference>
<dbReference type="Gene3D" id="3.40.50.300">
    <property type="entry name" value="P-loop containing nucleotide triphosphate hydrolases"/>
    <property type="match status" value="1"/>
</dbReference>
<evidence type="ECO:0000313" key="3">
    <source>
        <dbReference type="EMBL" id="MDQ0163982.1"/>
    </source>
</evidence>
<dbReference type="PANTHER" id="PTHR30050">
    <property type="entry name" value="CHROMOSOMAL REPLICATION INITIATOR PROTEIN DNAA"/>
    <property type="match status" value="1"/>
</dbReference>
<dbReference type="InterPro" id="IPR047661">
    <property type="entry name" value="IstB"/>
</dbReference>
<evidence type="ECO:0000313" key="4">
    <source>
        <dbReference type="Proteomes" id="UP001225646"/>
    </source>
</evidence>
<keyword evidence="4" id="KW-1185">Reference proteome</keyword>
<gene>
    <name evidence="3" type="ORF">J2S06_003126</name>
</gene>
<dbReference type="NCBIfam" id="NF038214">
    <property type="entry name" value="IS21_help_AAA"/>
    <property type="match status" value="1"/>
</dbReference>
<accession>A0ABT9VT11</accession>
<dbReference type="InterPro" id="IPR002611">
    <property type="entry name" value="IstB_ATP-bd"/>
</dbReference>
<comment type="caution">
    <text evidence="3">The sequence shown here is derived from an EMBL/GenBank/DDBJ whole genome shotgun (WGS) entry which is preliminary data.</text>
</comment>
<dbReference type="SMART" id="SM00382">
    <property type="entry name" value="AAA"/>
    <property type="match status" value="1"/>
</dbReference>
<organism evidence="3 4">
    <name type="scientific">Aeribacillus alveayuensis</name>
    <dbReference type="NCBI Taxonomy" id="279215"/>
    <lineage>
        <taxon>Bacteria</taxon>
        <taxon>Bacillati</taxon>
        <taxon>Bacillota</taxon>
        <taxon>Bacilli</taxon>
        <taxon>Bacillales</taxon>
        <taxon>Bacillaceae</taxon>
        <taxon>Aeribacillus</taxon>
    </lineage>
</organism>
<feature type="domain" description="AAA+ ATPase" evidence="2">
    <location>
        <begin position="17"/>
        <end position="149"/>
    </location>
</feature>
<sequence>MDERRIRELLTLSFIDRKEIILFLGPPRIGKTHLAISIGMEAIARGYKTYFITAHDSVTQLRKADQEGKLEKKLRMFVKPTILIIDEMGYLKLAPNSAHYLFQVIARWYEHAPIILTSNKSFGEWGEVVGDSVLATAMLDRLLHHSIIFNLKGESYRLREKRLQQEKQKDQ</sequence>
<dbReference type="CDD" id="cd00009">
    <property type="entry name" value="AAA"/>
    <property type="match status" value="1"/>
</dbReference>
<dbReference type="Pfam" id="PF01695">
    <property type="entry name" value="IstB_IS21"/>
    <property type="match status" value="1"/>
</dbReference>
<evidence type="ECO:0000259" key="2">
    <source>
        <dbReference type="SMART" id="SM00382"/>
    </source>
</evidence>
<evidence type="ECO:0000256" key="1">
    <source>
        <dbReference type="ARBA" id="ARBA00008059"/>
    </source>
</evidence>
<dbReference type="InterPro" id="IPR003593">
    <property type="entry name" value="AAA+_ATPase"/>
</dbReference>
<dbReference type="InterPro" id="IPR027417">
    <property type="entry name" value="P-loop_NTPase"/>
</dbReference>
<protein>
    <submittedName>
        <fullName evidence="3">DNA replication protein DnaC</fullName>
    </submittedName>
</protein>
<proteinExistence type="inferred from homology"/>
<reference evidence="3 4" key="1">
    <citation type="submission" date="2023-07" db="EMBL/GenBank/DDBJ databases">
        <title>Genomic Encyclopedia of Type Strains, Phase IV (KMG-IV): sequencing the most valuable type-strain genomes for metagenomic binning, comparative biology and taxonomic classification.</title>
        <authorList>
            <person name="Goeker M."/>
        </authorList>
    </citation>
    <scope>NUCLEOTIDE SEQUENCE [LARGE SCALE GENOMIC DNA]</scope>
    <source>
        <strain evidence="3 4">DSM 19092</strain>
    </source>
</reference>
<name>A0ABT9VT11_9BACI</name>